<evidence type="ECO:0000313" key="2">
    <source>
        <dbReference type="Proteomes" id="UP000824881"/>
    </source>
</evidence>
<reference evidence="1 2" key="1">
    <citation type="journal article" date="2021" name="Appl. Environ. Microbiol.">
        <title>Genetic linkage and physical mapping for an oyster mushroom Pleurotus cornucopiae and QTL analysis for the trait cap color.</title>
        <authorList>
            <person name="Zhang Y."/>
            <person name="Gao W."/>
            <person name="Sonnenberg A."/>
            <person name="Chen Q."/>
            <person name="Zhang J."/>
            <person name="Huang C."/>
        </authorList>
    </citation>
    <scope>NUCLEOTIDE SEQUENCE [LARGE SCALE GENOMIC DNA]</scope>
    <source>
        <strain evidence="1">CCMSSC00406</strain>
    </source>
</reference>
<comment type="caution">
    <text evidence="1">The sequence shown here is derived from an EMBL/GenBank/DDBJ whole genome shotgun (WGS) entry which is preliminary data.</text>
</comment>
<accession>A0ACB7IQH6</accession>
<proteinExistence type="predicted"/>
<keyword evidence="2" id="KW-1185">Reference proteome</keyword>
<dbReference type="Proteomes" id="UP000824881">
    <property type="component" value="Unassembled WGS sequence"/>
</dbReference>
<dbReference type="EMBL" id="WQMT02000009">
    <property type="protein sequence ID" value="KAG9219306.1"/>
    <property type="molecule type" value="Genomic_DNA"/>
</dbReference>
<organism evidence="1 2">
    <name type="scientific">Pleurotus cornucopiae</name>
    <name type="common">Cornucopia mushroom</name>
    <dbReference type="NCBI Taxonomy" id="5321"/>
    <lineage>
        <taxon>Eukaryota</taxon>
        <taxon>Fungi</taxon>
        <taxon>Dikarya</taxon>
        <taxon>Basidiomycota</taxon>
        <taxon>Agaricomycotina</taxon>
        <taxon>Agaricomycetes</taxon>
        <taxon>Agaricomycetidae</taxon>
        <taxon>Agaricales</taxon>
        <taxon>Pleurotineae</taxon>
        <taxon>Pleurotaceae</taxon>
        <taxon>Pleurotus</taxon>
    </lineage>
</organism>
<sequence length="141" mass="15834">MSRSPDKRRERSSPFPAKRSRDRTWTIASGYYCRQSSAFPIVHAVTVTPSSRMPTSESSYRSPPKSLHPPPIDTRKHHPSHAPTLHSLHPTPPQSLHISRRIPARPPPQIPSHPARLDPKHPIPSKSTHPGPKTPENTHPH</sequence>
<gene>
    <name evidence="1" type="ORF">CCMSSC00406_0001716</name>
</gene>
<evidence type="ECO:0000313" key="1">
    <source>
        <dbReference type="EMBL" id="KAG9219306.1"/>
    </source>
</evidence>
<name>A0ACB7IQH6_PLECO</name>
<protein>
    <submittedName>
        <fullName evidence="1">Uncharacterized protein</fullName>
    </submittedName>
</protein>